<dbReference type="InterPro" id="IPR037024">
    <property type="entry name" value="NiFe_Hase_small_N_sf"/>
</dbReference>
<evidence type="ECO:0000256" key="10">
    <source>
        <dbReference type="ARBA" id="ARBA00023004"/>
    </source>
</evidence>
<dbReference type="InterPro" id="IPR006137">
    <property type="entry name" value="NADH_UbQ_OxRdtase-like_20kDa"/>
</dbReference>
<evidence type="ECO:0000256" key="1">
    <source>
        <dbReference type="ARBA" id="ARBA00001927"/>
    </source>
</evidence>
<evidence type="ECO:0000256" key="7">
    <source>
        <dbReference type="ARBA" id="ARBA00022723"/>
    </source>
</evidence>
<keyword evidence="9" id="KW-0560">Oxidoreductase</keyword>
<evidence type="ECO:0000259" key="13">
    <source>
        <dbReference type="Pfam" id="PF01058"/>
    </source>
</evidence>
<dbReference type="Gene3D" id="3.40.50.700">
    <property type="entry name" value="NADH:ubiquinone oxidoreductase-like, 20kDa subunit"/>
    <property type="match status" value="1"/>
</dbReference>
<accession>A0ABW8TMA8</accession>
<comment type="subunit">
    <text evidence="5">Heterodimer of a large and a small subunit.</text>
</comment>
<evidence type="ECO:0000256" key="4">
    <source>
        <dbReference type="ARBA" id="ARBA00006605"/>
    </source>
</evidence>
<dbReference type="PRINTS" id="PR00614">
    <property type="entry name" value="NIHGNASESMLL"/>
</dbReference>
<evidence type="ECO:0000256" key="8">
    <source>
        <dbReference type="ARBA" id="ARBA00022729"/>
    </source>
</evidence>
<dbReference type="Pfam" id="PF01058">
    <property type="entry name" value="Oxidored_q6"/>
    <property type="match status" value="1"/>
</dbReference>
<comment type="caution">
    <text evidence="15">The sequence shown here is derived from an EMBL/GenBank/DDBJ whole genome shotgun (WGS) entry which is preliminary data.</text>
</comment>
<reference evidence="15 16" key="1">
    <citation type="submission" date="2024-11" db="EMBL/GenBank/DDBJ databases">
        <authorList>
            <person name="Heng Y.C."/>
            <person name="Lim A.C.H."/>
            <person name="Lee J.K.Y."/>
            <person name="Kittelmann S."/>
        </authorList>
    </citation>
    <scope>NUCLEOTIDE SEQUENCE [LARGE SCALE GENOMIC DNA]</scope>
    <source>
        <strain evidence="15 16">WILCCON 0202</strain>
    </source>
</reference>
<evidence type="ECO:0000313" key="15">
    <source>
        <dbReference type="EMBL" id="MFL0266799.1"/>
    </source>
</evidence>
<keyword evidence="7" id="KW-0479">Metal-binding</keyword>
<evidence type="ECO:0000256" key="11">
    <source>
        <dbReference type="ARBA" id="ARBA00023014"/>
    </source>
</evidence>
<keyword evidence="10" id="KW-0408">Iron</keyword>
<dbReference type="Gene3D" id="4.10.480.10">
    <property type="entry name" value="Cytochrome-c3 hydrogenase, C-terminal domain"/>
    <property type="match status" value="1"/>
</dbReference>
<dbReference type="Pfam" id="PF14720">
    <property type="entry name" value="NiFe_hyd_SSU_C"/>
    <property type="match status" value="1"/>
</dbReference>
<keyword evidence="6" id="KW-0004">4Fe-4S</keyword>
<organism evidence="15 16">
    <name type="scientific">Candidatus Clostridium radicumherbarum</name>
    <dbReference type="NCBI Taxonomy" id="3381662"/>
    <lineage>
        <taxon>Bacteria</taxon>
        <taxon>Bacillati</taxon>
        <taxon>Bacillota</taxon>
        <taxon>Clostridia</taxon>
        <taxon>Eubacteriales</taxon>
        <taxon>Clostridiaceae</taxon>
        <taxon>Clostridium</taxon>
    </lineage>
</organism>
<dbReference type="EMBL" id="JBJHZY010000001">
    <property type="protein sequence ID" value="MFL0266799.1"/>
    <property type="molecule type" value="Genomic_DNA"/>
</dbReference>
<keyword evidence="8" id="KW-0732">Signal</keyword>
<feature type="domain" description="Cytochrome-c3 hydrogenase C-terminal" evidence="14">
    <location>
        <begin position="211"/>
        <end position="288"/>
    </location>
</feature>
<dbReference type="PIRSF" id="PIRSF000310">
    <property type="entry name" value="NiFe_hyd_ssu"/>
    <property type="match status" value="1"/>
</dbReference>
<evidence type="ECO:0000256" key="6">
    <source>
        <dbReference type="ARBA" id="ARBA00022485"/>
    </source>
</evidence>
<keyword evidence="16" id="KW-1185">Reference proteome</keyword>
<protein>
    <submittedName>
        <fullName evidence="15">Hydrogenase small subunit</fullName>
    </submittedName>
</protein>
<name>A0ABW8TMA8_9CLOT</name>
<evidence type="ECO:0000256" key="3">
    <source>
        <dbReference type="ARBA" id="ARBA00004196"/>
    </source>
</evidence>
<dbReference type="RefSeq" id="WP_406763420.1">
    <property type="nucleotide sequence ID" value="NZ_JBJHZY010000001.1"/>
</dbReference>
<keyword evidence="11" id="KW-0411">Iron-sulfur</keyword>
<comment type="similarity">
    <text evidence="4">Belongs to the [NiFe]/[NiFeSe] hydrogenase small subunit family.</text>
</comment>
<dbReference type="PANTHER" id="PTHR30013:SF7">
    <property type="entry name" value="HYDROGENASE-2 SMALL CHAIN"/>
    <property type="match status" value="1"/>
</dbReference>
<dbReference type="PANTHER" id="PTHR30013">
    <property type="entry name" value="NIFE / NIFESE HYDROGENASE SMALL SUBUNIT FAMILY MEMBER"/>
    <property type="match status" value="1"/>
</dbReference>
<evidence type="ECO:0000256" key="12">
    <source>
        <dbReference type="ARBA" id="ARBA00023291"/>
    </source>
</evidence>
<comment type="cofactor">
    <cofactor evidence="2">
        <name>[4Fe-4S] cluster</name>
        <dbReference type="ChEBI" id="CHEBI:49883"/>
    </cofactor>
</comment>
<evidence type="ECO:0000256" key="9">
    <source>
        <dbReference type="ARBA" id="ARBA00023002"/>
    </source>
</evidence>
<sequence>MRNLSNCPISADKELSAFSMAKEAVRSIREGEAKKINAIWLEATGCSGNTISLLDAADPDAVFFIREMVNLTYNNSLMAEEGERAFEEFIKTLETEFILLVDGAVALKKNGNYNIIAKYKGKEITALEAVKMAGEKAKYVLAVGTCASSGGISASRPNPSECVSLRNVLKREVINLPGCPCNPAWVIGTIAHIITRGKPEVDNMNRPILFYGVTIHDRCPRRSFFDNRIFAIKLGEETCMFKLGCRGPITRTDCPTRRWNARVNWPIGDNTPCIGCANFAFPDGMEPFVRF</sequence>
<dbReference type="Proteomes" id="UP001623661">
    <property type="component" value="Unassembled WGS sequence"/>
</dbReference>
<feature type="domain" description="NADH:ubiquinone oxidoreductase-like 20kDa subunit" evidence="13">
    <location>
        <begin position="46"/>
        <end position="193"/>
    </location>
</feature>
<keyword evidence="12" id="KW-0003">3Fe-4S</keyword>
<gene>
    <name evidence="15" type="ORF">ACJDUH_01700</name>
</gene>
<dbReference type="SUPFAM" id="SSF56770">
    <property type="entry name" value="HydA/Nqo6-like"/>
    <property type="match status" value="1"/>
</dbReference>
<evidence type="ECO:0000256" key="2">
    <source>
        <dbReference type="ARBA" id="ARBA00001966"/>
    </source>
</evidence>
<comment type="subcellular location">
    <subcellularLocation>
        <location evidence="3">Cell envelope</location>
    </subcellularLocation>
</comment>
<dbReference type="InterPro" id="IPR027394">
    <property type="entry name" value="Cytochrome-c3_hydrogenase_C"/>
</dbReference>
<evidence type="ECO:0000313" key="16">
    <source>
        <dbReference type="Proteomes" id="UP001623661"/>
    </source>
</evidence>
<dbReference type="NCBIfam" id="TIGR00391">
    <property type="entry name" value="hydA"/>
    <property type="match status" value="1"/>
</dbReference>
<evidence type="ECO:0000259" key="14">
    <source>
        <dbReference type="Pfam" id="PF14720"/>
    </source>
</evidence>
<evidence type="ECO:0000256" key="5">
    <source>
        <dbReference type="ARBA" id="ARBA00011771"/>
    </source>
</evidence>
<proteinExistence type="inferred from homology"/>
<dbReference type="InterPro" id="IPR037148">
    <property type="entry name" value="NiFe-Hase_small_C_sf"/>
</dbReference>
<dbReference type="InterPro" id="IPR001821">
    <property type="entry name" value="NiFe_hydrogenase_ssu"/>
</dbReference>
<comment type="cofactor">
    <cofactor evidence="1">
        <name>[3Fe-4S] cluster</name>
        <dbReference type="ChEBI" id="CHEBI:21137"/>
    </cofactor>
</comment>